<proteinExistence type="predicted"/>
<name>A0A4R8UDC6_9MICO</name>
<dbReference type="Proteomes" id="UP000297866">
    <property type="component" value="Unassembled WGS sequence"/>
</dbReference>
<accession>A0A4R8UDC6</accession>
<reference evidence="3 4" key="1">
    <citation type="submission" date="2019-03" db="EMBL/GenBank/DDBJ databases">
        <title>Genomics of glacier-inhabiting Cryobacterium strains.</title>
        <authorList>
            <person name="Liu Q."/>
            <person name="Xin Y.-H."/>
        </authorList>
    </citation>
    <scope>NUCLEOTIDE SEQUENCE [LARGE SCALE GENOMIC DNA]</scope>
    <source>
        <strain evidence="3 4">Sr47</strain>
    </source>
</reference>
<comment type="caution">
    <text evidence="3">The sequence shown here is derived from an EMBL/GenBank/DDBJ whole genome shotgun (WGS) entry which is preliminary data.</text>
</comment>
<protein>
    <submittedName>
        <fullName evidence="3">NERD domain-containing protein</fullName>
    </submittedName>
</protein>
<feature type="region of interest" description="Disordered" evidence="1">
    <location>
        <begin position="93"/>
        <end position="126"/>
    </location>
</feature>
<evidence type="ECO:0000256" key="1">
    <source>
        <dbReference type="SAM" id="MobiDB-lite"/>
    </source>
</evidence>
<feature type="domain" description="NERD" evidence="2">
    <location>
        <begin position="167"/>
        <end position="278"/>
    </location>
</feature>
<dbReference type="EMBL" id="SOEZ01000076">
    <property type="protein sequence ID" value="TFB47003.1"/>
    <property type="molecule type" value="Genomic_DNA"/>
</dbReference>
<dbReference type="InterPro" id="IPR011528">
    <property type="entry name" value="NERD"/>
</dbReference>
<dbReference type="PROSITE" id="PS50965">
    <property type="entry name" value="NERD"/>
    <property type="match status" value="1"/>
</dbReference>
<dbReference type="AlphaFoldDB" id="A0A4R8UDC6"/>
<evidence type="ECO:0000313" key="4">
    <source>
        <dbReference type="Proteomes" id="UP000297866"/>
    </source>
</evidence>
<keyword evidence="4" id="KW-1185">Reference proteome</keyword>
<dbReference type="Pfam" id="PF08378">
    <property type="entry name" value="NERD"/>
    <property type="match status" value="1"/>
</dbReference>
<evidence type="ECO:0000313" key="3">
    <source>
        <dbReference type="EMBL" id="TFB47003.1"/>
    </source>
</evidence>
<dbReference type="OrthoDB" id="5793358at2"/>
<evidence type="ECO:0000259" key="2">
    <source>
        <dbReference type="PROSITE" id="PS50965"/>
    </source>
</evidence>
<gene>
    <name evidence="3" type="ORF">E3O23_16180</name>
</gene>
<organism evidence="3 4">
    <name type="scientific">Cryobacterium tagatosivorans</name>
    <dbReference type="NCBI Taxonomy" id="1259199"/>
    <lineage>
        <taxon>Bacteria</taxon>
        <taxon>Bacillati</taxon>
        <taxon>Actinomycetota</taxon>
        <taxon>Actinomycetes</taxon>
        <taxon>Micrococcales</taxon>
        <taxon>Microbacteriaceae</taxon>
        <taxon>Cryobacterium</taxon>
    </lineage>
</organism>
<feature type="compositionally biased region" description="Basic and acidic residues" evidence="1">
    <location>
        <begin position="93"/>
        <end position="105"/>
    </location>
</feature>
<sequence length="337" mass="36569">MPLRMPVLPIPALRIQLLRMPPLPPVPRPPSPPAELDGCGRVCLVVSGKLDRNRATRRIRGRLPQNPRGTRSRPESPFLLRIPGGAAILGRNGDSRCSDEHESGAKHTHLGAARHGTRGLDSSQPKRRFVTTDIPNLRQRLAAQSVIERLLPLGRTTLSSRSVARYLGAKGERIVGSILDTLPPEWTVLHALPIGARSSAIDHLVVGPGGVFTISTKHFGSKIIGVGKHGMTVSGRPVPSIRTAEFEAARVTTLVRERMPLVAPVQPVIAVVEPKQLIIHDRPDQVKVVDAGDLRRWLMQLQPVLTEPELMELDAIVDGPGTWRSLPDSAPGLAARA</sequence>